<reference evidence="3 4" key="1">
    <citation type="submission" date="2023-11" db="EMBL/GenBank/DDBJ databases">
        <title>Analysis of the Genomes of Mucilaginibacter gossypii cycad 4 and M. sabulilitoris SNA2: microbes with the potential for plant growth promotion.</title>
        <authorList>
            <person name="Hirsch A.M."/>
            <person name="Humm E."/>
            <person name="Rubbi M."/>
            <person name="Del Vecchio G."/>
            <person name="Ha S.M."/>
            <person name="Pellegrini M."/>
            <person name="Gunsalus R.P."/>
        </authorList>
    </citation>
    <scope>NUCLEOTIDE SEQUENCE [LARGE SCALE GENOMIC DNA]</scope>
    <source>
        <strain evidence="3 4">SNA2</strain>
    </source>
</reference>
<evidence type="ECO:0000256" key="1">
    <source>
        <dbReference type="ARBA" id="ARBA00022723"/>
    </source>
</evidence>
<dbReference type="InterPro" id="IPR011051">
    <property type="entry name" value="RmlC_Cupin_sf"/>
</dbReference>
<evidence type="ECO:0000313" key="4">
    <source>
        <dbReference type="Proteomes" id="UP001324380"/>
    </source>
</evidence>
<dbReference type="PANTHER" id="PTHR35848:SF6">
    <property type="entry name" value="CUPIN TYPE-2 DOMAIN-CONTAINING PROTEIN"/>
    <property type="match status" value="1"/>
</dbReference>
<dbReference type="InterPro" id="IPR013096">
    <property type="entry name" value="Cupin_2"/>
</dbReference>
<dbReference type="SUPFAM" id="SSF51182">
    <property type="entry name" value="RmlC-like cupins"/>
    <property type="match status" value="1"/>
</dbReference>
<gene>
    <name evidence="3" type="ORF">SNE25_22270</name>
</gene>
<dbReference type="Proteomes" id="UP001324380">
    <property type="component" value="Chromosome"/>
</dbReference>
<organism evidence="3 4">
    <name type="scientific">Mucilaginibacter sabulilitoris</name>
    <dbReference type="NCBI Taxonomy" id="1173583"/>
    <lineage>
        <taxon>Bacteria</taxon>
        <taxon>Pseudomonadati</taxon>
        <taxon>Bacteroidota</taxon>
        <taxon>Sphingobacteriia</taxon>
        <taxon>Sphingobacteriales</taxon>
        <taxon>Sphingobacteriaceae</taxon>
        <taxon>Mucilaginibacter</taxon>
    </lineage>
</organism>
<dbReference type="PANTHER" id="PTHR35848">
    <property type="entry name" value="OXALATE-BINDING PROTEIN"/>
    <property type="match status" value="1"/>
</dbReference>
<evidence type="ECO:0000313" key="3">
    <source>
        <dbReference type="EMBL" id="WPU92049.1"/>
    </source>
</evidence>
<dbReference type="Pfam" id="PF07883">
    <property type="entry name" value="Cupin_2"/>
    <property type="match status" value="1"/>
</dbReference>
<keyword evidence="4" id="KW-1185">Reference proteome</keyword>
<accession>A0ABZ0TGZ5</accession>
<dbReference type="RefSeq" id="WP_321561215.1">
    <property type="nucleotide sequence ID" value="NZ_CP139558.1"/>
</dbReference>
<dbReference type="InterPro" id="IPR014710">
    <property type="entry name" value="RmlC-like_jellyroll"/>
</dbReference>
<sequence>MTRRDMTLVTITALVMCIPLAIVARMHNTQQVLTSAAYDWKDIKVIPNAKGERRDVFNSPTETLDQFELHVTTLNPGDSAHAPHQHPNEELLIVKEGNPTALVSGQWKQLSPGSVIYQAANSLHSIKNTTSVRTTYYALQWKTAKTGKPQKTN</sequence>
<dbReference type="Gene3D" id="2.60.120.10">
    <property type="entry name" value="Jelly Rolls"/>
    <property type="match status" value="1"/>
</dbReference>
<protein>
    <submittedName>
        <fullName evidence="3">Cupin domain-containing protein</fullName>
    </submittedName>
</protein>
<dbReference type="InterPro" id="IPR051610">
    <property type="entry name" value="GPI/OXD"/>
</dbReference>
<dbReference type="EMBL" id="CP139558">
    <property type="protein sequence ID" value="WPU92049.1"/>
    <property type="molecule type" value="Genomic_DNA"/>
</dbReference>
<evidence type="ECO:0000259" key="2">
    <source>
        <dbReference type="Pfam" id="PF07883"/>
    </source>
</evidence>
<proteinExistence type="predicted"/>
<keyword evidence="1" id="KW-0479">Metal-binding</keyword>
<feature type="domain" description="Cupin type-2" evidence="2">
    <location>
        <begin position="71"/>
        <end position="133"/>
    </location>
</feature>
<name>A0ABZ0TGZ5_9SPHI</name>